<evidence type="ECO:0000313" key="4">
    <source>
        <dbReference type="Proteomes" id="UP000664034"/>
    </source>
</evidence>
<dbReference type="AlphaFoldDB" id="A0A939GC12"/>
<comment type="caution">
    <text evidence="3">The sequence shown here is derived from an EMBL/GenBank/DDBJ whole genome shotgun (WGS) entry which is preliminary data.</text>
</comment>
<accession>A0A939GC12</accession>
<dbReference type="EMBL" id="JAFMYV010000001">
    <property type="protein sequence ID" value="MBO0935581.1"/>
    <property type="molecule type" value="Genomic_DNA"/>
</dbReference>
<organism evidence="3 4">
    <name type="scientific">Fibrella rubiginis</name>
    <dbReference type="NCBI Taxonomy" id="2817060"/>
    <lineage>
        <taxon>Bacteria</taxon>
        <taxon>Pseudomonadati</taxon>
        <taxon>Bacteroidota</taxon>
        <taxon>Cytophagia</taxon>
        <taxon>Cytophagales</taxon>
        <taxon>Spirosomataceae</taxon>
        <taxon>Fibrella</taxon>
    </lineage>
</organism>
<evidence type="ECO:0000313" key="3">
    <source>
        <dbReference type="EMBL" id="MBO0935581.1"/>
    </source>
</evidence>
<feature type="compositionally biased region" description="Polar residues" evidence="2">
    <location>
        <begin position="138"/>
        <end position="148"/>
    </location>
</feature>
<reference evidence="3" key="1">
    <citation type="submission" date="2021-03" db="EMBL/GenBank/DDBJ databases">
        <title>Fibrella sp. HMF5335 genome sequencing and assembly.</title>
        <authorList>
            <person name="Kang H."/>
            <person name="Kim H."/>
            <person name="Bae S."/>
            <person name="Joh K."/>
        </authorList>
    </citation>
    <scope>NUCLEOTIDE SEQUENCE</scope>
    <source>
        <strain evidence="3">HMF5335</strain>
    </source>
</reference>
<feature type="compositionally biased region" description="Polar residues" evidence="2">
    <location>
        <begin position="248"/>
        <end position="267"/>
    </location>
</feature>
<dbReference type="RefSeq" id="WP_207363123.1">
    <property type="nucleotide sequence ID" value="NZ_JAFMYV010000001.1"/>
</dbReference>
<protein>
    <recommendedName>
        <fullName evidence="5">Outer membrane protein beta-barrel domain-containing protein</fullName>
    </recommendedName>
</protein>
<gene>
    <name evidence="3" type="ORF">J2I47_03370</name>
</gene>
<evidence type="ECO:0000256" key="2">
    <source>
        <dbReference type="SAM" id="MobiDB-lite"/>
    </source>
</evidence>
<name>A0A939GC12_9BACT</name>
<sequence length="568" mass="62090">MKTDEFSDAIRRKLDSVSPPFQEKKWVQFQQFMYRSGFPPSVWQSPRQWWQPALSAATVAGLVVASVWQYQANKTLNQHVQTLTQSIERLEKAQTSLQQSVMQLSQVPARPDTVYVVQQRDRNGTTSLTYTAKPPRTPTTGYSAQPSPQLVQAEPRLAQPTPQLIPSAPQLARQTVPRYGKTRDADGTGVSATGNLNPAGQPAPNWRPAAQAATPSPVPGATGMPASPTETRVASSQRTGQPPVAAPTIQSPRQTNSPSSANNTPAYDNTRYVPSTASSAATAKPTTSQPDTYATTDATRQPVAEPVPQAVPQVVQSLNPVGITLNTEALETSWASRLRRVRYRSPYAPAAEAAAAPANRPTPSGIQWRLGIGGDVGTEQSALSVNTEAVLGHWTFSAGIGQAVWRGDAFQTEAQFTEKTRRDFRNQYPYQVPAPPTPERPRAAVDINRSGRALLIPLQVGYRLAVGKQVQLTPFAGLNLSLNALETIHFDYERTMLRPRDKDDARQNLIVDRPLNWYSSWTVGFSAERQWGHFVGQLSPFAAVPLSISETSLNTASVGLRARVYYQF</sequence>
<evidence type="ECO:0000256" key="1">
    <source>
        <dbReference type="SAM" id="Coils"/>
    </source>
</evidence>
<dbReference type="Proteomes" id="UP000664034">
    <property type="component" value="Unassembled WGS sequence"/>
</dbReference>
<keyword evidence="1" id="KW-0175">Coiled coil</keyword>
<proteinExistence type="predicted"/>
<feature type="compositionally biased region" description="Polar residues" evidence="2">
    <location>
        <begin position="228"/>
        <end position="240"/>
    </location>
</feature>
<feature type="coiled-coil region" evidence="1">
    <location>
        <begin position="73"/>
        <end position="107"/>
    </location>
</feature>
<feature type="region of interest" description="Disordered" evidence="2">
    <location>
        <begin position="126"/>
        <end position="148"/>
    </location>
</feature>
<evidence type="ECO:0008006" key="5">
    <source>
        <dbReference type="Google" id="ProtNLM"/>
    </source>
</evidence>
<feature type="compositionally biased region" description="Low complexity" evidence="2">
    <location>
        <begin position="274"/>
        <end position="288"/>
    </location>
</feature>
<keyword evidence="4" id="KW-1185">Reference proteome</keyword>
<feature type="region of interest" description="Disordered" evidence="2">
    <location>
        <begin position="180"/>
        <end position="294"/>
    </location>
</feature>